<organism evidence="2 3">
    <name type="scientific">Neurospora crassa (strain ATCC 24698 / 74-OR23-1A / CBS 708.71 / DSM 1257 / FGSC 987)</name>
    <dbReference type="NCBI Taxonomy" id="367110"/>
    <lineage>
        <taxon>Eukaryota</taxon>
        <taxon>Fungi</taxon>
        <taxon>Dikarya</taxon>
        <taxon>Ascomycota</taxon>
        <taxon>Pezizomycotina</taxon>
        <taxon>Sordariomycetes</taxon>
        <taxon>Sordariomycetidae</taxon>
        <taxon>Sordariales</taxon>
        <taxon>Sordariaceae</taxon>
        <taxon>Neurospora</taxon>
    </lineage>
</organism>
<name>A7UVY7_NEUCR</name>
<reference evidence="2 3" key="1">
    <citation type="journal article" date="2003" name="Nature">
        <title>The genome sequence of the filamentous fungus Neurospora crassa.</title>
        <authorList>
            <person name="Galagan J.E."/>
            <person name="Calvo S.E."/>
            <person name="Borkovich K.A."/>
            <person name="Selker E.U."/>
            <person name="Read N.D."/>
            <person name="Jaffe D."/>
            <person name="FitzHugh W."/>
            <person name="Ma L.J."/>
            <person name="Smirnov S."/>
            <person name="Purcell S."/>
            <person name="Rehman B."/>
            <person name="Elkins T."/>
            <person name="Engels R."/>
            <person name="Wang S."/>
            <person name="Nielsen C.B."/>
            <person name="Butler J."/>
            <person name="Endrizzi M."/>
            <person name="Qui D."/>
            <person name="Ianakiev P."/>
            <person name="Bell-Pedersen D."/>
            <person name="Nelson M.A."/>
            <person name="Werner-Washburne M."/>
            <person name="Selitrennikoff C.P."/>
            <person name="Kinsey J.A."/>
            <person name="Braun E.L."/>
            <person name="Zelter A."/>
            <person name="Schulte U."/>
            <person name="Kothe G.O."/>
            <person name="Jedd G."/>
            <person name="Mewes W."/>
            <person name="Staben C."/>
            <person name="Marcotte E."/>
            <person name="Greenberg D."/>
            <person name="Roy A."/>
            <person name="Foley K."/>
            <person name="Naylor J."/>
            <person name="Stange-Thomann N."/>
            <person name="Barrett R."/>
            <person name="Gnerre S."/>
            <person name="Kamal M."/>
            <person name="Kamvysselis M."/>
            <person name="Mauceli E."/>
            <person name="Bielke C."/>
            <person name="Rudd S."/>
            <person name="Frishman D."/>
            <person name="Krystofova S."/>
            <person name="Rasmussen C."/>
            <person name="Metzenberg R.L."/>
            <person name="Perkins D.D."/>
            <person name="Kroken S."/>
            <person name="Cogoni C."/>
            <person name="Macino G."/>
            <person name="Catcheside D."/>
            <person name="Li W."/>
            <person name="Pratt R.J."/>
            <person name="Osmani S.A."/>
            <person name="DeSouza C.P."/>
            <person name="Glass L."/>
            <person name="Orbach M.J."/>
            <person name="Berglund J.A."/>
            <person name="Voelker R."/>
            <person name="Yarden O."/>
            <person name="Plamann M."/>
            <person name="Seiler S."/>
            <person name="Dunlap J."/>
            <person name="Radford A."/>
            <person name="Aramayo R."/>
            <person name="Natvig D.O."/>
            <person name="Alex L.A."/>
            <person name="Mannhaupt G."/>
            <person name="Ebbole D.J."/>
            <person name="Freitag M."/>
            <person name="Paulsen I."/>
            <person name="Sachs M.S."/>
            <person name="Lander E.S."/>
            <person name="Nusbaum C."/>
            <person name="Birren B."/>
        </authorList>
    </citation>
    <scope>NUCLEOTIDE SEQUENCE [LARGE SCALE GENOMIC DNA]</scope>
    <source>
        <strain evidence="3">ATCC 24698 / 74-OR23-1A / CBS 708.71 / DSM 1257 / FGSC 987</strain>
    </source>
</reference>
<dbReference type="HOGENOM" id="CLU_1256358_0_0_1"/>
<gene>
    <name evidence="2" type="ORF">NCU11200</name>
</gene>
<keyword evidence="3" id="KW-1185">Reference proteome</keyword>
<dbReference type="Pfam" id="PF12511">
    <property type="entry name" value="DUF3716"/>
    <property type="match status" value="1"/>
</dbReference>
<evidence type="ECO:0000256" key="1">
    <source>
        <dbReference type="SAM" id="MobiDB-lite"/>
    </source>
</evidence>
<dbReference type="KEGG" id="ncr:NCU11200"/>
<evidence type="ECO:0000313" key="3">
    <source>
        <dbReference type="Proteomes" id="UP000001805"/>
    </source>
</evidence>
<dbReference type="PaxDb" id="5141-EFNCRP00000001332"/>
<dbReference type="OrthoDB" id="4583011at2759"/>
<feature type="region of interest" description="Disordered" evidence="1">
    <location>
        <begin position="132"/>
        <end position="179"/>
    </location>
</feature>
<dbReference type="RefSeq" id="XP_001728550.2">
    <property type="nucleotide sequence ID" value="XM_001728498.2"/>
</dbReference>
<feature type="compositionally biased region" description="Basic and acidic residues" evidence="1">
    <location>
        <begin position="307"/>
        <end position="321"/>
    </location>
</feature>
<dbReference type="VEuPathDB" id="FungiDB:NCU11200"/>
<dbReference type="Proteomes" id="UP000001805">
    <property type="component" value="Chromosome 1, Linkage Group I"/>
</dbReference>
<feature type="region of interest" description="Disordered" evidence="1">
    <location>
        <begin position="197"/>
        <end position="228"/>
    </location>
</feature>
<proteinExistence type="predicted"/>
<feature type="compositionally biased region" description="Polar residues" evidence="1">
    <location>
        <begin position="219"/>
        <end position="228"/>
    </location>
</feature>
<accession>A7UVY7</accession>
<dbReference type="AlphaFoldDB" id="A7UVY7"/>
<dbReference type="EMBL" id="CM002236">
    <property type="protein sequence ID" value="EDO65459.2"/>
    <property type="molecule type" value="Genomic_DNA"/>
</dbReference>
<evidence type="ECO:0000313" key="2">
    <source>
        <dbReference type="EMBL" id="EDO65459.2"/>
    </source>
</evidence>
<dbReference type="InterPro" id="IPR022190">
    <property type="entry name" value="DUF3716"/>
</dbReference>
<feature type="region of interest" description="Disordered" evidence="1">
    <location>
        <begin position="307"/>
        <end position="331"/>
    </location>
</feature>
<feature type="compositionally biased region" description="Basic and acidic residues" evidence="1">
    <location>
        <begin position="155"/>
        <end position="169"/>
    </location>
</feature>
<dbReference type="GeneID" id="5847957"/>
<sequence>MSATAPKIITIGYAHEALDRFVEQKVNKIGRNLEILRKEPPVRNINLRKDIGSVNLAVGGNLEAVFVQLNGKQATAECDVCKKSLGPFVGCVQHPSVGDGSCANCLYRRQGLKCTHRVSMDIDSDDLPLIQSRKTQDPNVHPPPCTKKNVKKQRRTIETETASHTEAEPPIHGPGTALGSAADHWLKSLAFSKYASPAPTQGEKANNDYAPNPGHFENGNYTSSSGLLENNNYTLSQAPAVMGGNDYAPSPMPFKGTMNDILDHDASKPMLAYLPKNVSPEVLRSIAQYHQDLADDLRMEAKRLEKEMRQEREREREREWGARAVRQAQYE</sequence>
<dbReference type="InParanoid" id="A7UVY7"/>
<protein>
    <submittedName>
        <fullName evidence="2">Uncharacterized protein</fullName>
    </submittedName>
</protein>